<reference evidence="4" key="1">
    <citation type="submission" date="2017-01" db="EMBL/GenBank/DDBJ databases">
        <authorList>
            <person name="Varghese N."/>
            <person name="Submissions S."/>
        </authorList>
    </citation>
    <scope>NUCLEOTIDE SEQUENCE [LARGE SCALE GENOMIC DNA]</scope>
    <source>
        <strain evidence="4">DSM 19945</strain>
    </source>
</reference>
<evidence type="ECO:0000313" key="4">
    <source>
        <dbReference type="Proteomes" id="UP000186221"/>
    </source>
</evidence>
<organism evidence="3 4">
    <name type="scientific">Rhodobacter aestuarii</name>
    <dbReference type="NCBI Taxonomy" id="453582"/>
    <lineage>
        <taxon>Bacteria</taxon>
        <taxon>Pseudomonadati</taxon>
        <taxon>Pseudomonadota</taxon>
        <taxon>Alphaproteobacteria</taxon>
        <taxon>Rhodobacterales</taxon>
        <taxon>Rhodobacter group</taxon>
        <taxon>Rhodobacter</taxon>
    </lineage>
</organism>
<evidence type="ECO:0000313" key="3">
    <source>
        <dbReference type="EMBL" id="SIS55997.1"/>
    </source>
</evidence>
<keyword evidence="4" id="KW-1185">Reference proteome</keyword>
<dbReference type="AlphaFoldDB" id="A0A1N7K369"/>
<proteinExistence type="predicted"/>
<dbReference type="PANTHER" id="PTHR36933:SF1">
    <property type="entry name" value="SLL0788 PROTEIN"/>
    <property type="match status" value="1"/>
</dbReference>
<dbReference type="RefSeq" id="WP_076483814.1">
    <property type="nucleotide sequence ID" value="NZ_FTOG01000002.1"/>
</dbReference>
<dbReference type="InterPro" id="IPR012347">
    <property type="entry name" value="Ferritin-like"/>
</dbReference>
<evidence type="ECO:0000259" key="2">
    <source>
        <dbReference type="Pfam" id="PF03713"/>
    </source>
</evidence>
<feature type="chain" id="PRO_5012455993" description="DUF305 domain-containing protein" evidence="1">
    <location>
        <begin position="26"/>
        <end position="128"/>
    </location>
</feature>
<feature type="signal peptide" evidence="1">
    <location>
        <begin position="1"/>
        <end position="25"/>
    </location>
</feature>
<dbReference type="Pfam" id="PF03713">
    <property type="entry name" value="DUF305"/>
    <property type="match status" value="1"/>
</dbReference>
<accession>A0A1N7K369</accession>
<dbReference type="Gene3D" id="1.20.1260.10">
    <property type="match status" value="1"/>
</dbReference>
<evidence type="ECO:0000256" key="1">
    <source>
        <dbReference type="SAM" id="SignalP"/>
    </source>
</evidence>
<dbReference type="Proteomes" id="UP000186221">
    <property type="component" value="Unassembled WGS sequence"/>
</dbReference>
<gene>
    <name evidence="3" type="ORF">SAMN05421580_102226</name>
</gene>
<dbReference type="EMBL" id="FTOG01000002">
    <property type="protein sequence ID" value="SIS55997.1"/>
    <property type="molecule type" value="Genomic_DNA"/>
</dbReference>
<protein>
    <recommendedName>
        <fullName evidence="2">DUF305 domain-containing protein</fullName>
    </recommendedName>
</protein>
<keyword evidence="1" id="KW-0732">Signal</keyword>
<dbReference type="InterPro" id="IPR005183">
    <property type="entry name" value="DUF305_CopM-like"/>
</dbReference>
<dbReference type="PANTHER" id="PTHR36933">
    <property type="entry name" value="SLL0788 PROTEIN"/>
    <property type="match status" value="1"/>
</dbReference>
<sequence length="128" mass="13709">MSPRTRRHIALLSPLAFALAFGAYADDLPAPMMRSAATATADAAPSTAAFEAAKARMATDMAAPYTGNADLDFVRSLLPQKQAAVDMAQIVVENGADPDLRHRAEAMAAQDQAEIEWLMGWLEKHGQP</sequence>
<feature type="domain" description="DUF305" evidence="2">
    <location>
        <begin position="70"/>
        <end position="128"/>
    </location>
</feature>
<name>A0A1N7K369_9RHOB</name>
<dbReference type="STRING" id="453582.SAMN05421580_102226"/>